<proteinExistence type="inferred from homology"/>
<dbReference type="AlphaFoldDB" id="A0A2G5U7S4"/>
<dbReference type="STRING" id="1611254.A0A2G5U7S4"/>
<dbReference type="GO" id="GO:0001099">
    <property type="term" value="F:basal RNA polymerase II transcription machinery binding"/>
    <property type="evidence" value="ECO:0007669"/>
    <property type="project" value="TreeGrafter"/>
</dbReference>
<reference evidence="4" key="1">
    <citation type="submission" date="2017-10" db="EMBL/GenBank/DDBJ databases">
        <title>Rapid genome shrinkage in a self-fertile nematode reveals novel sperm competition proteins.</title>
        <authorList>
            <person name="Yin D."/>
            <person name="Schwarz E.M."/>
            <person name="Thomas C.G."/>
            <person name="Felde R.L."/>
            <person name="Korf I.F."/>
            <person name="Cutter A.D."/>
            <person name="Schartner C.M."/>
            <person name="Ralston E.J."/>
            <person name="Meyer B.J."/>
            <person name="Haag E.S."/>
        </authorList>
    </citation>
    <scope>NUCLEOTIDE SEQUENCE [LARGE SCALE GENOMIC DNA]</scope>
    <source>
        <strain evidence="4">JU1422</strain>
    </source>
</reference>
<evidence type="ECO:0000256" key="1">
    <source>
        <dbReference type="ARBA" id="ARBA00034118"/>
    </source>
</evidence>
<accession>A0A2G5U7S4</accession>
<dbReference type="EMBL" id="PDUG01000004">
    <property type="protein sequence ID" value="PIC35513.1"/>
    <property type="molecule type" value="Genomic_DNA"/>
</dbReference>
<protein>
    <submittedName>
        <fullName evidence="3">Uncharacterized protein</fullName>
    </submittedName>
</protein>
<gene>
    <name evidence="3" type="primary">Cni-C49H3.3</name>
    <name evidence="3" type="synonym">Cnig_chr_IV.g14848</name>
    <name evidence="3" type="ORF">B9Z55_014848</name>
</gene>
<keyword evidence="4" id="KW-1185">Reference proteome</keyword>
<feature type="region of interest" description="Disordered" evidence="2">
    <location>
        <begin position="61"/>
        <end position="126"/>
    </location>
</feature>
<dbReference type="InterPro" id="IPR018784">
    <property type="entry name" value="LLPH-like"/>
</dbReference>
<name>A0A2G5U7S4_9PELO</name>
<feature type="compositionally biased region" description="Basic residues" evidence="2">
    <location>
        <begin position="103"/>
        <end position="126"/>
    </location>
</feature>
<feature type="compositionally biased region" description="Basic and acidic residues" evidence="2">
    <location>
        <begin position="61"/>
        <end position="76"/>
    </location>
</feature>
<evidence type="ECO:0000313" key="4">
    <source>
        <dbReference type="Proteomes" id="UP000230233"/>
    </source>
</evidence>
<sequence length="126" mass="14183">MAKSLRSKFKRKVRAIARTKKQPKTDAFLQKAIEKRDEYEKVEAGEDKILRVTSKQSFFSEKAKAEGTDGGDKMDVTGEAATINTKPLRKKDGSFPSWLSGTQKKKATKKSKAIKKSKNKSAKNFR</sequence>
<dbReference type="GO" id="GO:0097484">
    <property type="term" value="P:dendrite extension"/>
    <property type="evidence" value="ECO:0007669"/>
    <property type="project" value="TreeGrafter"/>
</dbReference>
<dbReference type="OrthoDB" id="6257894at2759"/>
<comment type="caution">
    <text evidence="3">The sequence shown here is derived from an EMBL/GenBank/DDBJ whole genome shotgun (WGS) entry which is preliminary data.</text>
</comment>
<dbReference type="Proteomes" id="UP000230233">
    <property type="component" value="Chromosome IV"/>
</dbReference>
<organism evidence="3 4">
    <name type="scientific">Caenorhabditis nigoni</name>
    <dbReference type="NCBI Taxonomy" id="1611254"/>
    <lineage>
        <taxon>Eukaryota</taxon>
        <taxon>Metazoa</taxon>
        <taxon>Ecdysozoa</taxon>
        <taxon>Nematoda</taxon>
        <taxon>Chromadorea</taxon>
        <taxon>Rhabditida</taxon>
        <taxon>Rhabditina</taxon>
        <taxon>Rhabditomorpha</taxon>
        <taxon>Rhabditoidea</taxon>
        <taxon>Rhabditidae</taxon>
        <taxon>Peloderinae</taxon>
        <taxon>Caenorhabditis</taxon>
    </lineage>
</organism>
<dbReference type="Pfam" id="PF10169">
    <property type="entry name" value="LLPH"/>
    <property type="match status" value="1"/>
</dbReference>
<dbReference type="PANTHER" id="PTHR34253">
    <property type="entry name" value="PROTEIN LLP HOMOLOG"/>
    <property type="match status" value="1"/>
</dbReference>
<evidence type="ECO:0000313" key="3">
    <source>
        <dbReference type="EMBL" id="PIC35513.1"/>
    </source>
</evidence>
<dbReference type="GO" id="GO:0003723">
    <property type="term" value="F:RNA binding"/>
    <property type="evidence" value="ECO:0007669"/>
    <property type="project" value="TreeGrafter"/>
</dbReference>
<dbReference type="GO" id="GO:0005730">
    <property type="term" value="C:nucleolus"/>
    <property type="evidence" value="ECO:0007669"/>
    <property type="project" value="TreeGrafter"/>
</dbReference>
<dbReference type="PANTHER" id="PTHR34253:SF1">
    <property type="entry name" value="PROTEIN LLP HOMOLOG"/>
    <property type="match status" value="1"/>
</dbReference>
<evidence type="ECO:0000256" key="2">
    <source>
        <dbReference type="SAM" id="MobiDB-lite"/>
    </source>
</evidence>
<comment type="similarity">
    <text evidence="1">Belongs to the learning-associated protein family.</text>
</comment>